<protein>
    <submittedName>
        <fullName evidence="2">DUF4160 domain-containing protein</fullName>
    </submittedName>
</protein>
<dbReference type="AlphaFoldDB" id="A0A2S9KIY3"/>
<evidence type="ECO:0000313" key="2">
    <source>
        <dbReference type="EMBL" id="PRD70392.1"/>
    </source>
</evidence>
<evidence type="ECO:0000313" key="3">
    <source>
        <dbReference type="Proteomes" id="UP000238326"/>
    </source>
</evidence>
<gene>
    <name evidence="2" type="ORF">C6P61_01450</name>
    <name evidence="1" type="ORF">F5985_16355</name>
</gene>
<evidence type="ECO:0000313" key="1">
    <source>
        <dbReference type="EMBL" id="MYZ53656.1"/>
    </source>
</evidence>
<dbReference type="RefSeq" id="WP_105728173.1">
    <property type="nucleotide sequence ID" value="NZ_CAXYWD010000002.1"/>
</dbReference>
<dbReference type="Proteomes" id="UP000481947">
    <property type="component" value="Unassembled WGS sequence"/>
</dbReference>
<accession>A0A2S9KIY3</accession>
<dbReference type="EMBL" id="VYSB01000024">
    <property type="protein sequence ID" value="MYZ53656.1"/>
    <property type="molecule type" value="Genomic_DNA"/>
</dbReference>
<reference evidence="2 3" key="1">
    <citation type="submission" date="2018-03" db="EMBL/GenBank/DDBJ databases">
        <title>Comparative genomics illustrates the genes involved in a hyperalkaliphilic mechanisms of Serpentinomonas isolated from highly-alkaline calcium-rich serpentinized springs.</title>
        <authorList>
            <person name="Suzuki S."/>
            <person name="Ishii S."/>
            <person name="Walworth N."/>
            <person name="Bird L."/>
            <person name="Kuenen J.G."/>
            <person name="Nealson K.H."/>
        </authorList>
    </citation>
    <scope>NUCLEOTIDE SEQUENCE [LARGE SCALE GENOMIC DNA]</scope>
    <source>
        <strain evidence="2 3">83</strain>
    </source>
</reference>
<sequence>MTTKQRFRNNKYRLEVRERDHGPAHCHLVGGEVDVIIYLDSLATDGAWPRGLRAEVMEWIRGNLADLWKEWYLWHA</sequence>
<name>A0A2S9KIY3_9BURK</name>
<keyword evidence="3" id="KW-1185">Reference proteome</keyword>
<dbReference type="Proteomes" id="UP000238326">
    <property type="component" value="Unassembled WGS sequence"/>
</dbReference>
<dbReference type="EMBL" id="PVLR01000005">
    <property type="protein sequence ID" value="PRD70392.1"/>
    <property type="molecule type" value="Genomic_DNA"/>
</dbReference>
<proteinExistence type="predicted"/>
<evidence type="ECO:0000313" key="4">
    <source>
        <dbReference type="Proteomes" id="UP000481947"/>
    </source>
</evidence>
<comment type="caution">
    <text evidence="2">The sequence shown here is derived from an EMBL/GenBank/DDBJ whole genome shotgun (WGS) entry which is preliminary data.</text>
</comment>
<organism evidence="2 3">
    <name type="scientific">Malikia spinosa</name>
    <dbReference type="NCBI Taxonomy" id="86180"/>
    <lineage>
        <taxon>Bacteria</taxon>
        <taxon>Pseudomonadati</taxon>
        <taxon>Pseudomonadota</taxon>
        <taxon>Betaproteobacteria</taxon>
        <taxon>Burkholderiales</taxon>
        <taxon>Comamonadaceae</taxon>
        <taxon>Malikia</taxon>
    </lineage>
</organism>
<dbReference type="OrthoDB" id="122670at2"/>
<reference evidence="1 4" key="2">
    <citation type="submission" date="2019-09" db="EMBL/GenBank/DDBJ databases">
        <title>Identification of Malikia spinosa a prominent benzene-, toluene-, and ethylbenzene-degrading bacterium: enrichment, isolation and whole genome sequencing.</title>
        <authorList>
            <person name="Tancsics A."/>
            <person name="Revesz F."/>
            <person name="Kriszt B."/>
        </authorList>
    </citation>
    <scope>NUCLEOTIDE SEQUENCE [LARGE SCALE GENOMIC DNA]</scope>
    <source>
        <strain evidence="1 4">AB6</strain>
    </source>
</reference>